<protein>
    <submittedName>
        <fullName evidence="3">Putative PUA domain profile</fullName>
    </submittedName>
</protein>
<dbReference type="OrthoDB" id="7576at2157"/>
<dbReference type="HOGENOM" id="CLU_116577_2_0_2"/>
<organism evidence="3 4">
    <name type="scientific">Nitrososphaera gargensis (strain Ga9.2)</name>
    <dbReference type="NCBI Taxonomy" id="1237085"/>
    <lineage>
        <taxon>Archaea</taxon>
        <taxon>Nitrososphaerota</taxon>
        <taxon>Nitrososphaeria</taxon>
        <taxon>Nitrososphaerales</taxon>
        <taxon>Nitrososphaeraceae</taxon>
        <taxon>Nitrososphaera</taxon>
    </lineage>
</organism>
<gene>
    <name evidence="3" type="ordered locus">Ngar_c34910</name>
</gene>
<evidence type="ECO:0000259" key="2">
    <source>
        <dbReference type="Pfam" id="PF14810"/>
    </source>
</evidence>
<dbReference type="InterPro" id="IPR015947">
    <property type="entry name" value="PUA-like_sf"/>
</dbReference>
<name>K0IP29_NITGG</name>
<dbReference type="BioCyc" id="CNIT1237085:G1324-3492-MONOMER"/>
<dbReference type="InterPro" id="IPR002478">
    <property type="entry name" value="PUA"/>
</dbReference>
<reference evidence="3 4" key="1">
    <citation type="journal article" date="2012" name="Environ. Microbiol.">
        <title>The genome of the ammonia-oxidizing Candidatus Nitrososphaera gargensis: insights into metabolic versatility and environmental adaptations.</title>
        <authorList>
            <person name="Spang A."/>
            <person name="Poehlein A."/>
            <person name="Offre P."/>
            <person name="Zumbragel S."/>
            <person name="Haider S."/>
            <person name="Rychlik N."/>
            <person name="Nowka B."/>
            <person name="Schmeisser C."/>
            <person name="Lebedeva E.V."/>
            <person name="Rattei T."/>
            <person name="Bohm C."/>
            <person name="Schmid M."/>
            <person name="Galushko A."/>
            <person name="Hatzenpichler R."/>
            <person name="Weinmaier T."/>
            <person name="Daniel R."/>
            <person name="Schleper C."/>
            <person name="Spieck E."/>
            <person name="Streit W."/>
            <person name="Wagner M."/>
        </authorList>
    </citation>
    <scope>NUCLEOTIDE SEQUENCE [LARGE SCALE GENOMIC DNA]</scope>
    <source>
        <strain evidence="4">Ga9.2</strain>
    </source>
</reference>
<dbReference type="CDD" id="cd21149">
    <property type="entry name" value="PUA_archaeosine_TGT"/>
    <property type="match status" value="1"/>
</dbReference>
<dbReference type="InterPro" id="IPR038250">
    <property type="entry name" value="TGT_C2_sf"/>
</dbReference>
<dbReference type="STRING" id="1237085.Ngar_c34910"/>
<dbReference type="Gene3D" id="2.30.130.10">
    <property type="entry name" value="PUA domain"/>
    <property type="match status" value="1"/>
</dbReference>
<dbReference type="Pfam" id="PF14810">
    <property type="entry name" value="TGT_C2"/>
    <property type="match status" value="1"/>
</dbReference>
<evidence type="ECO:0000259" key="1">
    <source>
        <dbReference type="Pfam" id="PF01472"/>
    </source>
</evidence>
<accession>K0IP29</accession>
<feature type="domain" description="tRNA-guanine transglycosylase patch-forming" evidence="2">
    <location>
        <begin position="45"/>
        <end position="97"/>
    </location>
</feature>
<dbReference type="EMBL" id="CP002408">
    <property type="protein sequence ID" value="AFU60404.1"/>
    <property type="molecule type" value="Genomic_DNA"/>
</dbReference>
<dbReference type="SUPFAM" id="SSF88697">
    <property type="entry name" value="PUA domain-like"/>
    <property type="match status" value="1"/>
</dbReference>
<dbReference type="KEGG" id="nga:Ngar_c34910"/>
<dbReference type="InterPro" id="IPR036974">
    <property type="entry name" value="PUA_sf"/>
</dbReference>
<dbReference type="Proteomes" id="UP000008037">
    <property type="component" value="Chromosome"/>
</dbReference>
<dbReference type="Pfam" id="PF01472">
    <property type="entry name" value="PUA"/>
    <property type="match status" value="1"/>
</dbReference>
<dbReference type="InParanoid" id="K0IP29"/>
<dbReference type="SUPFAM" id="SSF88802">
    <property type="entry name" value="Pre-PUA domain"/>
    <property type="match status" value="1"/>
</dbReference>
<evidence type="ECO:0000313" key="3">
    <source>
        <dbReference type="EMBL" id="AFU60404.1"/>
    </source>
</evidence>
<keyword evidence="4" id="KW-1185">Reference proteome</keyword>
<dbReference type="Gene3D" id="3.10.450.90">
    <property type="entry name" value="ArcTGT, C2 domain"/>
    <property type="match status" value="1"/>
</dbReference>
<feature type="domain" description="PUA" evidence="1">
    <location>
        <begin position="115"/>
        <end position="182"/>
    </location>
</feature>
<proteinExistence type="predicted"/>
<evidence type="ECO:0000313" key="4">
    <source>
        <dbReference type="Proteomes" id="UP000008037"/>
    </source>
</evidence>
<dbReference type="GO" id="GO:0003723">
    <property type="term" value="F:RNA binding"/>
    <property type="evidence" value="ECO:0007669"/>
    <property type="project" value="InterPro"/>
</dbReference>
<dbReference type="InterPro" id="IPR029402">
    <property type="entry name" value="TGT_C2"/>
</dbReference>
<sequence length="187" mass="20519">MPSLDYIVVGCNCHYIYVAYKTATFYLNPLPIDAREKVCRHIDALFGVGVSEALPADVSFEFSKRTGRIKNFSIGGRLAGTLRTDGGIALTIAGAQHFFDNSRRQFRESCVAPVQEAVPFVSGGRSLFCRHVEWCGSNVQVGSDVAVVDDRSRVIAVGVAILPSDLMKWYSRGVAVKIREGLKGRME</sequence>
<dbReference type="AlphaFoldDB" id="K0IP29"/>
<dbReference type="PROSITE" id="PS50890">
    <property type="entry name" value="PUA"/>
    <property type="match status" value="1"/>
</dbReference>